<evidence type="ECO:0000256" key="1">
    <source>
        <dbReference type="SAM" id="MobiDB-lite"/>
    </source>
</evidence>
<sequence>MRRIYESDALRRDDDDPHASAERDDEGAIQALRSVPATALSDRLVPRGLRRRFVSVDVETPRREFAVGEPVPFVVTFRNRVPFPVSIVTASPLPWTWSVDGDVEAAAADVSLRDPPDEPGRFAFDRGERKRFRRRWDGLFRVTDSEWVPADPGEYVIGAAANVADADASGLRAETRVRLVE</sequence>
<feature type="domain" description="DUF7974" evidence="2">
    <location>
        <begin position="43"/>
        <end position="179"/>
    </location>
</feature>
<reference evidence="3 4" key="1">
    <citation type="journal article" date="2014" name="Front. Microbiol.">
        <title>Population and genomic analysis of the genus Halorubrum.</title>
        <authorList>
            <person name="Fullmer M.S."/>
            <person name="Soucy S.M."/>
            <person name="Swithers K.S."/>
            <person name="Makkay A.M."/>
            <person name="Wheeler R."/>
            <person name="Ventosa A."/>
            <person name="Gogarten J.P."/>
            <person name="Papke R.T."/>
        </authorList>
    </citation>
    <scope>NUCLEOTIDE SEQUENCE [LARGE SCALE GENOMIC DNA]</scope>
    <source>
        <strain evidence="3 4">Cb34</strain>
    </source>
</reference>
<dbReference type="OrthoDB" id="196304at2157"/>
<feature type="compositionally biased region" description="Basic and acidic residues" evidence="1">
    <location>
        <begin position="1"/>
        <end position="22"/>
    </location>
</feature>
<evidence type="ECO:0000259" key="2">
    <source>
        <dbReference type="Pfam" id="PF25929"/>
    </source>
</evidence>
<evidence type="ECO:0000313" key="3">
    <source>
        <dbReference type="EMBL" id="OYR59401.1"/>
    </source>
</evidence>
<dbReference type="Pfam" id="PF25929">
    <property type="entry name" value="DUF7974"/>
    <property type="match status" value="1"/>
</dbReference>
<dbReference type="InterPro" id="IPR058280">
    <property type="entry name" value="DUF7974"/>
</dbReference>
<dbReference type="EMBL" id="NHPJ01000004">
    <property type="protein sequence ID" value="OYR59401.1"/>
    <property type="molecule type" value="Genomic_DNA"/>
</dbReference>
<accession>A0A256IS88</accession>
<organism evidence="3 4">
    <name type="scientific">Halorubrum halodurans</name>
    <dbReference type="NCBI Taxonomy" id="1383851"/>
    <lineage>
        <taxon>Archaea</taxon>
        <taxon>Methanobacteriati</taxon>
        <taxon>Methanobacteriota</taxon>
        <taxon>Stenosarchaea group</taxon>
        <taxon>Halobacteria</taxon>
        <taxon>Halobacteriales</taxon>
        <taxon>Haloferacaceae</taxon>
        <taxon>Halorubrum</taxon>
    </lineage>
</organism>
<dbReference type="RefSeq" id="WP_094529086.1">
    <property type="nucleotide sequence ID" value="NZ_NHPJ01000004.1"/>
</dbReference>
<protein>
    <recommendedName>
        <fullName evidence="2">DUF7974 domain-containing protein</fullName>
    </recommendedName>
</protein>
<dbReference type="AlphaFoldDB" id="A0A256IS88"/>
<keyword evidence="4" id="KW-1185">Reference proteome</keyword>
<name>A0A256IS88_9EURY</name>
<feature type="region of interest" description="Disordered" evidence="1">
    <location>
        <begin position="1"/>
        <end position="28"/>
    </location>
</feature>
<comment type="caution">
    <text evidence="3">The sequence shown here is derived from an EMBL/GenBank/DDBJ whole genome shotgun (WGS) entry which is preliminary data.</text>
</comment>
<dbReference type="Proteomes" id="UP000216308">
    <property type="component" value="Unassembled WGS sequence"/>
</dbReference>
<gene>
    <name evidence="3" type="ORF">DJ70_00540</name>
</gene>
<evidence type="ECO:0000313" key="4">
    <source>
        <dbReference type="Proteomes" id="UP000216308"/>
    </source>
</evidence>
<proteinExistence type="predicted"/>